<accession>A0ABD2NZP6</accession>
<evidence type="ECO:0000256" key="1">
    <source>
        <dbReference type="ARBA" id="ARBA00008887"/>
    </source>
</evidence>
<comment type="caution">
    <text evidence="2">The sequence shown here is derived from an EMBL/GenBank/DDBJ whole genome shotgun (WGS) entry which is preliminary data.</text>
</comment>
<comment type="similarity">
    <text evidence="1">Belongs to the dynein heavy chain family.</text>
</comment>
<gene>
    <name evidence="2" type="ORF">HHI36_018201</name>
</gene>
<dbReference type="InterPro" id="IPR026983">
    <property type="entry name" value="DHC"/>
</dbReference>
<dbReference type="AlphaFoldDB" id="A0ABD2NZP6"/>
<reference evidence="2 3" key="1">
    <citation type="journal article" date="2021" name="BMC Biol.">
        <title>Horizontally acquired antibacterial genes associated with adaptive radiation of ladybird beetles.</title>
        <authorList>
            <person name="Li H.S."/>
            <person name="Tang X.F."/>
            <person name="Huang Y.H."/>
            <person name="Xu Z.Y."/>
            <person name="Chen M.L."/>
            <person name="Du X.Y."/>
            <person name="Qiu B.Y."/>
            <person name="Chen P.T."/>
            <person name="Zhang W."/>
            <person name="Slipinski A."/>
            <person name="Escalona H.E."/>
            <person name="Waterhouse R.M."/>
            <person name="Zwick A."/>
            <person name="Pang H."/>
        </authorList>
    </citation>
    <scope>NUCLEOTIDE SEQUENCE [LARGE SCALE GENOMIC DNA]</scope>
    <source>
        <strain evidence="2">SYSU2018</strain>
    </source>
</reference>
<feature type="non-terminal residue" evidence="2">
    <location>
        <position position="68"/>
    </location>
</feature>
<protein>
    <submittedName>
        <fullName evidence="2">Uncharacterized protein</fullName>
    </submittedName>
</protein>
<proteinExistence type="inferred from homology"/>
<evidence type="ECO:0000313" key="2">
    <source>
        <dbReference type="EMBL" id="KAL3284031.1"/>
    </source>
</evidence>
<name>A0ABD2NZP6_9CUCU</name>
<sequence length="68" mass="7865">AGLLGVQILWTKEAEIALKRSKIDKTIMKITNQRFLDLLNSLIDLTSKDLAKMRRTQFETMVTIHVHQ</sequence>
<keyword evidence="3" id="KW-1185">Reference proteome</keyword>
<dbReference type="Proteomes" id="UP001516400">
    <property type="component" value="Unassembled WGS sequence"/>
</dbReference>
<organism evidence="2 3">
    <name type="scientific">Cryptolaemus montrouzieri</name>
    <dbReference type="NCBI Taxonomy" id="559131"/>
    <lineage>
        <taxon>Eukaryota</taxon>
        <taxon>Metazoa</taxon>
        <taxon>Ecdysozoa</taxon>
        <taxon>Arthropoda</taxon>
        <taxon>Hexapoda</taxon>
        <taxon>Insecta</taxon>
        <taxon>Pterygota</taxon>
        <taxon>Neoptera</taxon>
        <taxon>Endopterygota</taxon>
        <taxon>Coleoptera</taxon>
        <taxon>Polyphaga</taxon>
        <taxon>Cucujiformia</taxon>
        <taxon>Coccinelloidea</taxon>
        <taxon>Coccinellidae</taxon>
        <taxon>Scymninae</taxon>
        <taxon>Scymnini</taxon>
        <taxon>Cryptolaemus</taxon>
    </lineage>
</organism>
<evidence type="ECO:0000313" key="3">
    <source>
        <dbReference type="Proteomes" id="UP001516400"/>
    </source>
</evidence>
<dbReference type="EMBL" id="JABFTP020000165">
    <property type="protein sequence ID" value="KAL3284031.1"/>
    <property type="molecule type" value="Genomic_DNA"/>
</dbReference>
<dbReference type="PANTHER" id="PTHR46532:SF4">
    <property type="entry name" value="AAA+ ATPASE DOMAIN-CONTAINING PROTEIN"/>
    <property type="match status" value="1"/>
</dbReference>
<dbReference type="Gene3D" id="1.20.58.1120">
    <property type="match status" value="1"/>
</dbReference>
<dbReference type="PANTHER" id="PTHR46532">
    <property type="entry name" value="MALE FERTILITY FACTOR KL5"/>
    <property type="match status" value="1"/>
</dbReference>
<feature type="non-terminal residue" evidence="2">
    <location>
        <position position="1"/>
    </location>
</feature>